<keyword evidence="3" id="KW-1185">Reference proteome</keyword>
<protein>
    <submittedName>
        <fullName evidence="2">Uncharacterized protein</fullName>
    </submittedName>
</protein>
<keyword evidence="1" id="KW-0812">Transmembrane</keyword>
<accession>A0A812CRJ8</accession>
<evidence type="ECO:0000313" key="2">
    <source>
        <dbReference type="EMBL" id="CAE1280075.1"/>
    </source>
</evidence>
<feature type="transmembrane region" description="Helical" evidence="1">
    <location>
        <begin position="89"/>
        <end position="109"/>
    </location>
</feature>
<keyword evidence="1" id="KW-0472">Membrane</keyword>
<organism evidence="2 3">
    <name type="scientific">Acanthosepion pharaonis</name>
    <name type="common">Pharaoh cuttlefish</name>
    <name type="synonym">Sepia pharaonis</name>
    <dbReference type="NCBI Taxonomy" id="158019"/>
    <lineage>
        <taxon>Eukaryota</taxon>
        <taxon>Metazoa</taxon>
        <taxon>Spiralia</taxon>
        <taxon>Lophotrochozoa</taxon>
        <taxon>Mollusca</taxon>
        <taxon>Cephalopoda</taxon>
        <taxon>Coleoidea</taxon>
        <taxon>Decapodiformes</taxon>
        <taxon>Sepiida</taxon>
        <taxon>Sepiina</taxon>
        <taxon>Sepiidae</taxon>
        <taxon>Acanthosepion</taxon>
    </lineage>
</organism>
<evidence type="ECO:0000256" key="1">
    <source>
        <dbReference type="SAM" id="Phobius"/>
    </source>
</evidence>
<reference evidence="2" key="1">
    <citation type="submission" date="2021-01" db="EMBL/GenBank/DDBJ databases">
        <authorList>
            <person name="Li R."/>
            <person name="Bekaert M."/>
        </authorList>
    </citation>
    <scope>NUCLEOTIDE SEQUENCE</scope>
    <source>
        <strain evidence="2">Farmed</strain>
    </source>
</reference>
<dbReference type="Proteomes" id="UP000597762">
    <property type="component" value="Unassembled WGS sequence"/>
</dbReference>
<evidence type="ECO:0000313" key="3">
    <source>
        <dbReference type="Proteomes" id="UP000597762"/>
    </source>
</evidence>
<feature type="transmembrane region" description="Helical" evidence="1">
    <location>
        <begin position="159"/>
        <end position="182"/>
    </location>
</feature>
<dbReference type="EMBL" id="CAHIKZ030002044">
    <property type="protein sequence ID" value="CAE1280075.1"/>
    <property type="molecule type" value="Genomic_DNA"/>
</dbReference>
<feature type="transmembrane region" description="Helical" evidence="1">
    <location>
        <begin position="121"/>
        <end position="139"/>
    </location>
</feature>
<gene>
    <name evidence="2" type="ORF">SPHA_42124</name>
</gene>
<name>A0A812CRJ8_ACAPH</name>
<feature type="transmembrane region" description="Helical" evidence="1">
    <location>
        <begin position="194"/>
        <end position="214"/>
    </location>
</feature>
<comment type="caution">
    <text evidence="2">The sequence shown here is derived from an EMBL/GenBank/DDBJ whole genome shotgun (WGS) entry which is preliminary data.</text>
</comment>
<dbReference type="AlphaFoldDB" id="A0A812CRJ8"/>
<proteinExistence type="predicted"/>
<feature type="transmembrane region" description="Helical" evidence="1">
    <location>
        <begin position="28"/>
        <end position="48"/>
    </location>
</feature>
<sequence length="224" mass="25384">MFLPTTSLDFFFFFCQSKLSVVNINAELTFSVACLVAEIVSYFSLSFISPHFLSPICSHLSLSNLFSLSPIYSHFLFLSPLFPLFPSPIFSHFLYLFTLSLSLLSLHTFSLSSISSHFLSLFYLFTLSLSLLSLHTFFLSSISSHFLSLSSHFLSLSSYFLSLSPLSSHFLSLSSLFTLSFSRISLHTFFSLSFPTYLSIFALKCITNFFSFFLSHPFLSLSLF</sequence>
<keyword evidence="1" id="KW-1133">Transmembrane helix</keyword>